<name>A0A7Z6UKC5_PSESF</name>
<dbReference type="EMBL" id="RBRZ01000026">
    <property type="protein sequence ID" value="RMR60663.1"/>
    <property type="molecule type" value="Genomic_DNA"/>
</dbReference>
<sequence>MMGISHGLPTTGIFLPEFQVYGQSSAGLTADIAFIFAA</sequence>
<dbReference type="AlphaFoldDB" id="A0A7Z6UKC5"/>
<evidence type="ECO:0000313" key="1">
    <source>
        <dbReference type="EMBL" id="RMR60663.1"/>
    </source>
</evidence>
<accession>A0A7Z6UKC5</accession>
<protein>
    <submittedName>
        <fullName evidence="1">Uncharacterized protein</fullName>
    </submittedName>
</protein>
<gene>
    <name evidence="1" type="ORF">ALP83_100365</name>
</gene>
<evidence type="ECO:0000313" key="2">
    <source>
        <dbReference type="Proteomes" id="UP000281806"/>
    </source>
</evidence>
<organism evidence="1 2">
    <name type="scientific">Pseudomonas syringae pv. actinidiae</name>
    <dbReference type="NCBI Taxonomy" id="103796"/>
    <lineage>
        <taxon>Bacteria</taxon>
        <taxon>Pseudomonadati</taxon>
        <taxon>Pseudomonadota</taxon>
        <taxon>Gammaproteobacteria</taxon>
        <taxon>Pseudomonadales</taxon>
        <taxon>Pseudomonadaceae</taxon>
        <taxon>Pseudomonas</taxon>
        <taxon>Pseudomonas syringae</taxon>
    </lineage>
</organism>
<reference evidence="1 2" key="1">
    <citation type="submission" date="2018-08" db="EMBL/GenBank/DDBJ databases">
        <title>Recombination of ecologically and evolutionarily significant loci maintains genetic cohesion in the Pseudomonas syringae species complex.</title>
        <authorList>
            <person name="Dillon M."/>
            <person name="Thakur S."/>
            <person name="Almeida R.N.D."/>
            <person name="Weir B.S."/>
            <person name="Guttman D.S."/>
        </authorList>
    </citation>
    <scope>NUCLEOTIDE SEQUENCE [LARGE SCALE GENOMIC DNA]</scope>
    <source>
        <strain evidence="1 2">ICMP 19198</strain>
    </source>
</reference>
<dbReference type="Proteomes" id="UP000281806">
    <property type="component" value="Unassembled WGS sequence"/>
</dbReference>
<proteinExistence type="predicted"/>
<comment type="caution">
    <text evidence="1">The sequence shown here is derived from an EMBL/GenBank/DDBJ whole genome shotgun (WGS) entry which is preliminary data.</text>
</comment>